<dbReference type="InterPro" id="IPR029058">
    <property type="entry name" value="AB_hydrolase_fold"/>
</dbReference>
<reference evidence="4" key="1">
    <citation type="submission" date="2022-10" db="EMBL/GenBank/DDBJ databases">
        <title>The complete genomes of actinobacterial strains from the NBC collection.</title>
        <authorList>
            <person name="Joergensen T.S."/>
            <person name="Alvarez Arevalo M."/>
            <person name="Sterndorff E.B."/>
            <person name="Faurdal D."/>
            <person name="Vuksanovic O."/>
            <person name="Mourched A.-S."/>
            <person name="Charusanti P."/>
            <person name="Shaw S."/>
            <person name="Blin K."/>
            <person name="Weber T."/>
        </authorList>
    </citation>
    <scope>NUCLEOTIDE SEQUENCE</scope>
    <source>
        <strain evidence="4">NBC_01401</strain>
    </source>
</reference>
<feature type="domain" description="DUF1023" evidence="3">
    <location>
        <begin position="99"/>
        <end position="261"/>
    </location>
</feature>
<dbReference type="InterPro" id="IPR006311">
    <property type="entry name" value="TAT_signal"/>
</dbReference>
<proteinExistence type="predicted"/>
<dbReference type="PROSITE" id="PS51318">
    <property type="entry name" value="TAT"/>
    <property type="match status" value="1"/>
</dbReference>
<feature type="chain" id="PRO_5043547577" evidence="2">
    <location>
        <begin position="31"/>
        <end position="351"/>
    </location>
</feature>
<keyword evidence="4" id="KW-0378">Hydrolase</keyword>
<dbReference type="SUPFAM" id="SSF53474">
    <property type="entry name" value="alpha/beta-Hydrolases"/>
    <property type="match status" value="1"/>
</dbReference>
<sequence>MAPRPGSSRARRALLTALVTASVALPVSGAARPAAVPAPAPAALAPLGTARPSALEARYAAGRKEIRAARDMAARHGDRRRAASLTAMAAPGRTFLMFDGRDGGRSVEVFGDLSRAARVAVLVPGAGVGLDHYGRPRRDAEVLLGELGSGSAVVVWLGYRTPGLLSPSSLTAGRADGAAPALRAFVRELGRARPAARVSLLCHSYGSVVCARAASGLDVADLVLYGSPGTGAGSAAELRTPATVRAGLGGDDWIARVPHLAVPLPFVTVGFGTDPVSPRFGAEVFDAGDAGHSDYLKPGSVSLHSIVAIVTATETSAGTEAGAGTGTGTGTETGAKTSAGTGTGTAGGRHA</sequence>
<gene>
    <name evidence="4" type="ORF">OG626_30435</name>
</gene>
<accession>A0AAU3H3E5</accession>
<dbReference type="GO" id="GO:0016787">
    <property type="term" value="F:hydrolase activity"/>
    <property type="evidence" value="ECO:0007669"/>
    <property type="project" value="UniProtKB-KW"/>
</dbReference>
<dbReference type="AlphaFoldDB" id="A0AAU3H3E5"/>
<feature type="region of interest" description="Disordered" evidence="1">
    <location>
        <begin position="318"/>
        <end position="351"/>
    </location>
</feature>
<name>A0AAU3H3E5_9ACTN</name>
<feature type="signal peptide" evidence="2">
    <location>
        <begin position="1"/>
        <end position="30"/>
    </location>
</feature>
<keyword evidence="2" id="KW-0732">Signal</keyword>
<evidence type="ECO:0000256" key="2">
    <source>
        <dbReference type="SAM" id="SignalP"/>
    </source>
</evidence>
<dbReference type="Pfam" id="PF06259">
    <property type="entry name" value="Abhydrolase_8"/>
    <property type="match status" value="1"/>
</dbReference>
<protein>
    <submittedName>
        <fullName evidence="4">Alpha/beta hydrolase family protein</fullName>
    </submittedName>
</protein>
<evidence type="ECO:0000256" key="1">
    <source>
        <dbReference type="SAM" id="MobiDB-lite"/>
    </source>
</evidence>
<evidence type="ECO:0000313" key="4">
    <source>
        <dbReference type="EMBL" id="WTY98909.1"/>
    </source>
</evidence>
<organism evidence="4">
    <name type="scientific">Streptomyces sp. NBC_01401</name>
    <dbReference type="NCBI Taxonomy" id="2903854"/>
    <lineage>
        <taxon>Bacteria</taxon>
        <taxon>Bacillati</taxon>
        <taxon>Actinomycetota</taxon>
        <taxon>Actinomycetes</taxon>
        <taxon>Kitasatosporales</taxon>
        <taxon>Streptomycetaceae</taxon>
        <taxon>Streptomyces</taxon>
    </lineage>
</organism>
<dbReference type="EMBL" id="CP109535">
    <property type="protein sequence ID" value="WTY98909.1"/>
    <property type="molecule type" value="Genomic_DNA"/>
</dbReference>
<dbReference type="Gene3D" id="3.40.50.1820">
    <property type="entry name" value="alpha/beta hydrolase"/>
    <property type="match status" value="1"/>
</dbReference>
<feature type="compositionally biased region" description="Gly residues" evidence="1">
    <location>
        <begin position="321"/>
        <end position="331"/>
    </location>
</feature>
<evidence type="ECO:0000259" key="3">
    <source>
        <dbReference type="Pfam" id="PF06259"/>
    </source>
</evidence>
<feature type="compositionally biased region" description="Gly residues" evidence="1">
    <location>
        <begin position="341"/>
        <end position="351"/>
    </location>
</feature>
<dbReference type="InterPro" id="IPR010427">
    <property type="entry name" value="DUF1023"/>
</dbReference>